<comment type="caution">
    <text evidence="2">The sequence shown here is derived from an EMBL/GenBank/DDBJ whole genome shotgun (WGS) entry which is preliminary data.</text>
</comment>
<feature type="chain" id="PRO_5038716121" evidence="1">
    <location>
        <begin position="19"/>
        <end position="587"/>
    </location>
</feature>
<accession>A0A9E4TSU2</accession>
<protein>
    <submittedName>
        <fullName evidence="2">Ig-like domain-containing protein</fullName>
    </submittedName>
</protein>
<evidence type="ECO:0000313" key="2">
    <source>
        <dbReference type="EMBL" id="MCG7978669.1"/>
    </source>
</evidence>
<dbReference type="AlphaFoldDB" id="A0A9E4TSU2"/>
<organism evidence="2 3">
    <name type="scientific">Candidatus Thiodiazotropha taylori</name>
    <dbReference type="NCBI Taxonomy" id="2792791"/>
    <lineage>
        <taxon>Bacteria</taxon>
        <taxon>Pseudomonadati</taxon>
        <taxon>Pseudomonadota</taxon>
        <taxon>Gammaproteobacteria</taxon>
        <taxon>Chromatiales</taxon>
        <taxon>Sedimenticolaceae</taxon>
        <taxon>Candidatus Thiodiazotropha</taxon>
    </lineage>
</organism>
<dbReference type="Proteomes" id="UP000886674">
    <property type="component" value="Unassembled WGS sequence"/>
</dbReference>
<dbReference type="Gene3D" id="2.60.40.10">
    <property type="entry name" value="Immunoglobulins"/>
    <property type="match status" value="3"/>
</dbReference>
<dbReference type="SUPFAM" id="SSF49373">
    <property type="entry name" value="Invasin/intimin cell-adhesion fragments"/>
    <property type="match status" value="1"/>
</dbReference>
<feature type="signal peptide" evidence="1">
    <location>
        <begin position="1"/>
        <end position="18"/>
    </location>
</feature>
<dbReference type="InterPro" id="IPR008964">
    <property type="entry name" value="Invasin/intimin_cell_adhesion"/>
</dbReference>
<evidence type="ECO:0000256" key="1">
    <source>
        <dbReference type="SAM" id="SignalP"/>
    </source>
</evidence>
<dbReference type="PROSITE" id="PS51257">
    <property type="entry name" value="PROKAR_LIPOPROTEIN"/>
    <property type="match status" value="1"/>
</dbReference>
<gene>
    <name evidence="2" type="ORF">JAY77_11105</name>
</gene>
<sequence>MSGLARLLTALSLMLLLAACGGGDPDVPWDTSTTDTADGDTIDDAGTGGADIFIGSGSGTDFSAGTLDIAVTSLAAGGQTTVSATLADSAGNLYQEAASVSFNTDCFSTGLATIDTPVAANGGVVTATYVAQGCSGADIIRATVTVNGDTTTATGTINVQPAEIGSLEFVSAEPSLIGLRGVGLTEVSRVSFRVLDQNGNPVPQQTVNFSLSTDVGGANIPAGAETAVSDSNGLVGTDVKSGTIPTAVRVTAALATNPLIASQSDGLIISTGVSDQNSISLSTELFNPEAWNFDGEEVELTVHAADHFNNPVPDGASVYFTTEGGQIQSQCQITDGNCSVTWTSSNPRPAEDFVPGGMAGRITILSSMLGEESFIDANGNGVLDSGDTAFANIPEAFRDDNEDSVKHPTHEEFVDFNTNGIYDGANSDPDYNGALCCDTGAVTAADAAVAAGEDPGICFGVTPITSPVCSSEKNINVRDDIVMIMSESFAEITLISGTVGAGDSATFEIVGAQTGQIMPAETRITVDLEDGTVDDSYTVPNSNFNARLGDQLGIDIFTFNIPSDGVGPFTLLVTTPKGNVTRLDVSF</sequence>
<evidence type="ECO:0000313" key="3">
    <source>
        <dbReference type="Proteomes" id="UP000886674"/>
    </source>
</evidence>
<dbReference type="InterPro" id="IPR013783">
    <property type="entry name" value="Ig-like_fold"/>
</dbReference>
<name>A0A9E4TSU2_9GAMM</name>
<proteinExistence type="predicted"/>
<dbReference type="EMBL" id="JAEPCR010000047">
    <property type="protein sequence ID" value="MCG7978669.1"/>
    <property type="molecule type" value="Genomic_DNA"/>
</dbReference>
<reference evidence="2" key="1">
    <citation type="journal article" date="2021" name="Proc. Natl. Acad. Sci. U.S.A.">
        <title>Global biogeography of chemosynthetic symbionts reveals both localized and globally distributed symbiont groups. .</title>
        <authorList>
            <person name="Osvatic J.T."/>
            <person name="Wilkins L.G.E."/>
            <person name="Leibrecht L."/>
            <person name="Leray M."/>
            <person name="Zauner S."/>
            <person name="Polzin J."/>
            <person name="Camacho Y."/>
            <person name="Gros O."/>
            <person name="van Gils J.A."/>
            <person name="Eisen J.A."/>
            <person name="Petersen J.M."/>
            <person name="Yuen B."/>
        </authorList>
    </citation>
    <scope>NUCLEOTIDE SEQUENCE</scope>
    <source>
        <strain evidence="2">MAGclacostrist055</strain>
    </source>
</reference>
<keyword evidence="1" id="KW-0732">Signal</keyword>